<keyword evidence="4 8" id="KW-0031">Aminopeptidase</keyword>
<dbReference type="GO" id="GO:0006508">
    <property type="term" value="P:proteolysis"/>
    <property type="evidence" value="ECO:0007669"/>
    <property type="project" value="UniProtKB-KW"/>
</dbReference>
<evidence type="ECO:0000256" key="3">
    <source>
        <dbReference type="ARBA" id="ARBA00010088"/>
    </source>
</evidence>
<keyword evidence="6 8" id="KW-0645">Protease</keyword>
<comment type="caution">
    <text evidence="12">The sequence shown here is derived from an EMBL/GenBank/DDBJ whole genome shotgun (WGS) entry which is preliminary data.</text>
</comment>
<dbReference type="PANTHER" id="PTHR43722">
    <property type="entry name" value="PROLINE IMINOPEPTIDASE"/>
    <property type="match status" value="1"/>
</dbReference>
<feature type="active site" description="Proton donor" evidence="9">
    <location>
        <position position="306"/>
    </location>
</feature>
<dbReference type="PRINTS" id="PR00793">
    <property type="entry name" value="PROAMNOPTASE"/>
</dbReference>
<comment type="subcellular location">
    <subcellularLocation>
        <location evidence="2 8">Cytoplasm</location>
    </subcellularLocation>
</comment>
<accession>A0A2A9G421</accession>
<keyword evidence="7 8" id="KW-0378">Hydrolase</keyword>
<feature type="active site" evidence="9">
    <location>
        <position position="278"/>
    </location>
</feature>
<dbReference type="EMBL" id="PDJK01000001">
    <property type="protein sequence ID" value="PFG57379.1"/>
    <property type="molecule type" value="Genomic_DNA"/>
</dbReference>
<dbReference type="Gene3D" id="3.40.50.1820">
    <property type="entry name" value="alpha/beta hydrolase"/>
    <property type="match status" value="1"/>
</dbReference>
<name>A0A2A9G421_9PSEU</name>
<feature type="active site" description="Nucleophile" evidence="9">
    <location>
        <position position="128"/>
    </location>
</feature>
<organism evidence="12 13">
    <name type="scientific">Amycolatopsis sulphurea</name>
    <dbReference type="NCBI Taxonomy" id="76022"/>
    <lineage>
        <taxon>Bacteria</taxon>
        <taxon>Bacillati</taxon>
        <taxon>Actinomycetota</taxon>
        <taxon>Actinomycetes</taxon>
        <taxon>Pseudonocardiales</taxon>
        <taxon>Pseudonocardiaceae</taxon>
        <taxon>Amycolatopsis</taxon>
    </lineage>
</organism>
<dbReference type="Pfam" id="PF00561">
    <property type="entry name" value="Abhydrolase_1"/>
    <property type="match status" value="1"/>
</dbReference>
<keyword evidence="13" id="KW-1185">Reference proteome</keyword>
<evidence type="ECO:0000313" key="12">
    <source>
        <dbReference type="EMBL" id="PFG57379.1"/>
    </source>
</evidence>
<evidence type="ECO:0000256" key="10">
    <source>
        <dbReference type="RuleBase" id="RU003421"/>
    </source>
</evidence>
<feature type="domain" description="AB hydrolase-1" evidence="11">
    <location>
        <begin position="51"/>
        <end position="307"/>
    </location>
</feature>
<gene>
    <name evidence="12" type="ORF">ATK36_0960</name>
</gene>
<evidence type="ECO:0000256" key="5">
    <source>
        <dbReference type="ARBA" id="ARBA00022490"/>
    </source>
</evidence>
<evidence type="ECO:0000256" key="6">
    <source>
        <dbReference type="ARBA" id="ARBA00022670"/>
    </source>
</evidence>
<evidence type="ECO:0000259" key="11">
    <source>
        <dbReference type="Pfam" id="PF00561"/>
    </source>
</evidence>
<evidence type="ECO:0000313" key="13">
    <source>
        <dbReference type="Proteomes" id="UP000243542"/>
    </source>
</evidence>
<dbReference type="InterPro" id="IPR029058">
    <property type="entry name" value="AB_hydrolase_fold"/>
</dbReference>
<dbReference type="InterPro" id="IPR005944">
    <property type="entry name" value="Pro_iminopeptidase"/>
</dbReference>
<dbReference type="AlphaFoldDB" id="A0A2A9G421"/>
<dbReference type="SUPFAM" id="SSF53474">
    <property type="entry name" value="alpha/beta-Hydrolases"/>
    <property type="match status" value="1"/>
</dbReference>
<evidence type="ECO:0000256" key="1">
    <source>
        <dbReference type="ARBA" id="ARBA00001585"/>
    </source>
</evidence>
<evidence type="ECO:0000256" key="7">
    <source>
        <dbReference type="ARBA" id="ARBA00022801"/>
    </source>
</evidence>
<evidence type="ECO:0000256" key="8">
    <source>
        <dbReference type="PIRNR" id="PIRNR006431"/>
    </source>
</evidence>
<dbReference type="GO" id="GO:0005737">
    <property type="term" value="C:cytoplasm"/>
    <property type="evidence" value="ECO:0007669"/>
    <property type="project" value="UniProtKB-SubCell"/>
</dbReference>
<comment type="catalytic activity">
    <reaction evidence="1 8 10">
        <text>Release of N-terminal proline from a peptide.</text>
        <dbReference type="EC" id="3.4.11.5"/>
    </reaction>
</comment>
<dbReference type="PRINTS" id="PR00111">
    <property type="entry name" value="ABHYDROLASE"/>
</dbReference>
<evidence type="ECO:0000256" key="2">
    <source>
        <dbReference type="ARBA" id="ARBA00004496"/>
    </source>
</evidence>
<evidence type="ECO:0000256" key="4">
    <source>
        <dbReference type="ARBA" id="ARBA00022438"/>
    </source>
</evidence>
<dbReference type="GO" id="GO:0004177">
    <property type="term" value="F:aminopeptidase activity"/>
    <property type="evidence" value="ECO:0007669"/>
    <property type="project" value="UniProtKB-UniRule"/>
</dbReference>
<dbReference type="NCBIfam" id="TIGR01249">
    <property type="entry name" value="pro_imino_pep_1"/>
    <property type="match status" value="1"/>
</dbReference>
<protein>
    <recommendedName>
        <fullName evidence="8 10">Proline iminopeptidase</fullName>
        <shortName evidence="8">PIP</shortName>
        <ecNumber evidence="8 10">3.4.11.5</ecNumber>
    </recommendedName>
    <alternativeName>
        <fullName evidence="8">Prolyl aminopeptidase</fullName>
    </alternativeName>
</protein>
<dbReference type="InterPro" id="IPR000073">
    <property type="entry name" value="AB_hydrolase_1"/>
</dbReference>
<dbReference type="Proteomes" id="UP000243542">
    <property type="component" value="Unassembled WGS sequence"/>
</dbReference>
<proteinExistence type="inferred from homology"/>
<keyword evidence="5 8" id="KW-0963">Cytoplasm</keyword>
<comment type="similarity">
    <text evidence="3 8 10">Belongs to the peptidase S33 family.</text>
</comment>
<sequence>MKGPFTDLHTDFADTLRYPEIEPYDHGLLDAGDGHQVYWEVCGNPAGKPAVVVHGGPGTGCRAGMRRFFDPEHYRVVLFDQRGCGRSTPHAGDTAEALTANTAGHLMQDMELLRTTLGVEKWLVFGGSWGSVLGLSYAVRHPDRVSELVLAGLATDRRVEIELLTRDLGSMFPEAYAQFRAGVPEGEDDVVSAYYRLLLDPDPAVHEEAARRWCAWEDALVPGVPVPALFDDPRARLCFARLVTHYFSHGCFLEDGAILRDAAKLAGIPAVLAQGMLDLSSLSGTPWLLERALPDAELVLVGGAGHTTSVPAMEDVLIGATDRFALRG</sequence>
<evidence type="ECO:0000256" key="9">
    <source>
        <dbReference type="PIRSR" id="PIRSR006431-1"/>
    </source>
</evidence>
<dbReference type="PANTHER" id="PTHR43722:SF1">
    <property type="entry name" value="PROLINE IMINOPEPTIDASE"/>
    <property type="match status" value="1"/>
</dbReference>
<dbReference type="EC" id="3.4.11.5" evidence="8 10"/>
<dbReference type="InterPro" id="IPR002410">
    <property type="entry name" value="Peptidase_S33"/>
</dbReference>
<dbReference type="PIRSF" id="PIRSF006431">
    <property type="entry name" value="Pept_S33"/>
    <property type="match status" value="1"/>
</dbReference>
<reference evidence="12 13" key="1">
    <citation type="submission" date="2017-10" db="EMBL/GenBank/DDBJ databases">
        <title>Sequencing the genomes of 1000 actinobacteria strains.</title>
        <authorList>
            <person name="Klenk H.-P."/>
        </authorList>
    </citation>
    <scope>NUCLEOTIDE SEQUENCE [LARGE SCALE GENOMIC DNA]</scope>
    <source>
        <strain evidence="12 13">DSM 46092</strain>
    </source>
</reference>